<dbReference type="Gene3D" id="2.60.40.10">
    <property type="entry name" value="Immunoglobulins"/>
    <property type="match status" value="2"/>
</dbReference>
<evidence type="ECO:0000313" key="2">
    <source>
        <dbReference type="EMBL" id="MFD1635400.1"/>
    </source>
</evidence>
<keyword evidence="1" id="KW-1133">Transmembrane helix</keyword>
<proteinExistence type="predicted"/>
<dbReference type="InterPro" id="IPR026452">
    <property type="entry name" value="Surf_glycop_sig_pep"/>
</dbReference>
<evidence type="ECO:0000256" key="1">
    <source>
        <dbReference type="SAM" id="Phobius"/>
    </source>
</evidence>
<keyword evidence="1" id="KW-0472">Membrane</keyword>
<evidence type="ECO:0000313" key="3">
    <source>
        <dbReference type="Proteomes" id="UP001597075"/>
    </source>
</evidence>
<dbReference type="SUPFAM" id="SSF49373">
    <property type="entry name" value="Invasin/intimin cell-adhesion fragments"/>
    <property type="match status" value="1"/>
</dbReference>
<dbReference type="NCBIfam" id="TIGR04207">
    <property type="entry name" value="halo_sig_pep"/>
    <property type="match status" value="1"/>
</dbReference>
<dbReference type="InterPro" id="IPR013783">
    <property type="entry name" value="Ig-like_fold"/>
</dbReference>
<gene>
    <name evidence="2" type="ORF">ACFSBJ_16915</name>
</gene>
<dbReference type="Proteomes" id="UP001597075">
    <property type="component" value="Unassembled WGS sequence"/>
</dbReference>
<dbReference type="RefSeq" id="WP_256407131.1">
    <property type="nucleotide sequence ID" value="NZ_CP187154.1"/>
</dbReference>
<keyword evidence="3" id="KW-1185">Reference proteome</keyword>
<organism evidence="2 3">
    <name type="scientific">Haloplanus ruber</name>
    <dbReference type="NCBI Taxonomy" id="869892"/>
    <lineage>
        <taxon>Archaea</taxon>
        <taxon>Methanobacteriati</taxon>
        <taxon>Methanobacteriota</taxon>
        <taxon>Stenosarchaea group</taxon>
        <taxon>Halobacteria</taxon>
        <taxon>Halobacteriales</taxon>
        <taxon>Haloferacaceae</taxon>
        <taxon>Haloplanus</taxon>
    </lineage>
</organism>
<comment type="caution">
    <text evidence="2">The sequence shown here is derived from an EMBL/GenBank/DDBJ whole genome shotgun (WGS) entry which is preliminary data.</text>
</comment>
<reference evidence="2 3" key="1">
    <citation type="journal article" date="2019" name="Int. J. Syst. Evol. Microbiol.">
        <title>The Global Catalogue of Microorganisms (GCM) 10K type strain sequencing project: providing services to taxonomists for standard genome sequencing and annotation.</title>
        <authorList>
            <consortium name="The Broad Institute Genomics Platform"/>
            <consortium name="The Broad Institute Genome Sequencing Center for Infectious Disease"/>
            <person name="Wu L."/>
            <person name="Ma J."/>
        </authorList>
    </citation>
    <scope>NUCLEOTIDE SEQUENCE [LARGE SCALE GENOMIC DNA]</scope>
    <source>
        <strain evidence="2 3">CGMCC 1.10594</strain>
    </source>
</reference>
<dbReference type="AlphaFoldDB" id="A0ABD6D2C8"/>
<feature type="transmembrane region" description="Helical" evidence="1">
    <location>
        <begin position="12"/>
        <end position="32"/>
    </location>
</feature>
<dbReference type="EMBL" id="JBHUDL010000028">
    <property type="protein sequence ID" value="MFD1635400.1"/>
    <property type="molecule type" value="Genomic_DNA"/>
</dbReference>
<sequence length="1111" mass="112603">MTGSDTDVRQKFRAMFLAFIMVTSVFGATVALSGSAVADEPTATDQDTDGVTVSPGETNVTVQEIQFTDGTGPNDANITNVTISMQAGNADNIDQVYIYNKSSGAEIGSGEIGNQIELSTNLTVPDSGSRNILVTADVNNSAEISDGDSFSTSLTQYGSVDDGTESSAGTSTPVLATSSVTYDVGSTSSNSKTNDDARANINVSIDTAVANTNGVNESTVGIVVQDTNNQNDSVQVVKAGEIVNGTDNGTNLNGAGGNVTVDVDVPLPDSDGKNYEIVTTSAINDDGGNQIIADSTRIGSTLAPVDMEPTDLVVNSDTPVFANTDGDSAATDEKATIQVYAVDKYGNPISDETEVNATVQLSPSDGTSTITNVSGVGNQSSPYNFTVSNTQITETTFTAYDTDASDSSLNSGEATQSFVGRVDDVSVSFNRTNAPTDGSAVQAQAQLLDANGDSVPKDNISVSFSFQNGSAAGVSATSPQTTKTNANGVATLNFTAANSGVTLGVTAIEQKNNNAGSASIQTVPGTISSSNTEFRLNDELIDKSGDDPTVQVATDHNVSVRVLDSNGNAIPAQSVTYTLNGSELTTVTADDSGYANASITLPEQKDTYILNASAGAFNASATGNAQVNITATAANLTSIRLAQDQQTTFAADSSNNVVTVEAVDQYGNINETNSAIGTLTLTSSDTNVFDFGGSASTTASFSSGTASVSSLNAGSEAGSADITATVPNANISNTSATFSVGEPQSIDVTFSSDVSTSSNSQTNQTATVTAQLLGPDGTAIGVKDENISFARQNGNAAELDQSASDYTVKTDSSGKATFQVNATSNTGETTFLAISDNYSAQGTGTITTTGSADGVSLSPAQTSLGVNESTTVTATFVDSAGRTVPRTSSVTLSASAGTVESPKSNATEFVNGVAEAQFTYNASTASASTATLTGVGGGVSGTAVIELTGETGAASVTFNDQTVANGSTSVTVADYDLGTEGQSVAIWTVSDGSPDQVIGQVNSSELDATNGSDLTVQLDSELTANTTLVAAVHSSTSPSASNIVVQDSASITVTQSNVPQNLQRFAGDDGQIDNLDVLNAVNAANSGGTVGGEPVGNLDILELVNYVTQQG</sequence>
<protein>
    <submittedName>
        <fullName evidence="2">Beta strand repeat-containing protein</fullName>
    </submittedName>
</protein>
<dbReference type="InterPro" id="IPR008964">
    <property type="entry name" value="Invasin/intimin_cell_adhesion"/>
</dbReference>
<name>A0ABD6D2C8_9EURY</name>
<accession>A0ABD6D2C8</accession>
<keyword evidence="1" id="KW-0812">Transmembrane</keyword>